<dbReference type="EMBL" id="KN823210">
    <property type="protein sequence ID" value="KIO19657.1"/>
    <property type="molecule type" value="Genomic_DNA"/>
</dbReference>
<reference evidence="2" key="2">
    <citation type="submission" date="2015-01" db="EMBL/GenBank/DDBJ databases">
        <title>Evolutionary Origins and Diversification of the Mycorrhizal Mutualists.</title>
        <authorList>
            <consortium name="DOE Joint Genome Institute"/>
            <consortium name="Mycorrhizal Genomics Consortium"/>
            <person name="Kohler A."/>
            <person name="Kuo A."/>
            <person name="Nagy L.G."/>
            <person name="Floudas D."/>
            <person name="Copeland A."/>
            <person name="Barry K.W."/>
            <person name="Cichocki N."/>
            <person name="Veneault-Fourrey C."/>
            <person name="LaButti K."/>
            <person name="Lindquist E.A."/>
            <person name="Lipzen A."/>
            <person name="Lundell T."/>
            <person name="Morin E."/>
            <person name="Murat C."/>
            <person name="Riley R."/>
            <person name="Ohm R."/>
            <person name="Sun H."/>
            <person name="Tunlid A."/>
            <person name="Henrissat B."/>
            <person name="Grigoriev I.V."/>
            <person name="Hibbett D.S."/>
            <person name="Martin F."/>
        </authorList>
    </citation>
    <scope>NUCLEOTIDE SEQUENCE [LARGE SCALE GENOMIC DNA]</scope>
    <source>
        <strain evidence="2">MUT 4182</strain>
    </source>
</reference>
<dbReference type="OrthoDB" id="10391982at2759"/>
<evidence type="ECO:0000313" key="1">
    <source>
        <dbReference type="EMBL" id="KIO19657.1"/>
    </source>
</evidence>
<name>A0A0C3LDW1_9AGAM</name>
<protein>
    <submittedName>
        <fullName evidence="1">Uncharacterized protein</fullName>
    </submittedName>
</protein>
<proteinExistence type="predicted"/>
<dbReference type="Proteomes" id="UP000054248">
    <property type="component" value="Unassembled WGS sequence"/>
</dbReference>
<dbReference type="HOGENOM" id="CLU_607192_0_0_1"/>
<organism evidence="1 2">
    <name type="scientific">Tulasnella calospora MUT 4182</name>
    <dbReference type="NCBI Taxonomy" id="1051891"/>
    <lineage>
        <taxon>Eukaryota</taxon>
        <taxon>Fungi</taxon>
        <taxon>Dikarya</taxon>
        <taxon>Basidiomycota</taxon>
        <taxon>Agaricomycotina</taxon>
        <taxon>Agaricomycetes</taxon>
        <taxon>Cantharellales</taxon>
        <taxon>Tulasnellaceae</taxon>
        <taxon>Tulasnella</taxon>
    </lineage>
</organism>
<sequence length="451" mass="51605">MRQGEVSLEETVKTTHKISRAVVAWFYTHSSRAVDQIKDLKASAIKRLICTSEDLEALVQAAINLQAYKDREGLRSLLQDNDFHDRLRYLFHTSYWEKDESTARAVETGVFGNALLYVVLSAGSIHDFCSREEGVTLTRRTCHPISSQLASEGKKLIYLASRFKNIRFPRAASQHYVELVVWAKMIGTLVAPSERGNLPMAYRFAFKKELLDDSIKIRCLTAWAIVVSKEWLSLQGQDQESQDAWCIEKARSAVELYRQAENVDLVCQMISDAVATSNSHWESRPLAEKYMKLLSTTTLHENYDPYKRGKILRSWGTLLMSVENMIRDPKLSSDDREKLREQRKTCFAEYRNEDCSFKLDKPELLEAQTSLFDFLDWLKEAFEKDPTTTENLLVLKLLQEHLDTMPSGDQPSWATPETWKGFTHVRSAIASSLTVLESIIKVDGSQPTDEV</sequence>
<dbReference type="AlphaFoldDB" id="A0A0C3LDW1"/>
<keyword evidence="2" id="KW-1185">Reference proteome</keyword>
<gene>
    <name evidence="1" type="ORF">M407DRAFT_222372</name>
</gene>
<evidence type="ECO:0000313" key="2">
    <source>
        <dbReference type="Proteomes" id="UP000054248"/>
    </source>
</evidence>
<reference evidence="1 2" key="1">
    <citation type="submission" date="2014-04" db="EMBL/GenBank/DDBJ databases">
        <authorList>
            <consortium name="DOE Joint Genome Institute"/>
            <person name="Kuo A."/>
            <person name="Girlanda M."/>
            <person name="Perotto S."/>
            <person name="Kohler A."/>
            <person name="Nagy L.G."/>
            <person name="Floudas D."/>
            <person name="Copeland A."/>
            <person name="Barry K.W."/>
            <person name="Cichocki N."/>
            <person name="Veneault-Fourrey C."/>
            <person name="LaButti K."/>
            <person name="Lindquist E.A."/>
            <person name="Lipzen A."/>
            <person name="Lundell T."/>
            <person name="Morin E."/>
            <person name="Murat C."/>
            <person name="Sun H."/>
            <person name="Tunlid A."/>
            <person name="Henrissat B."/>
            <person name="Grigoriev I.V."/>
            <person name="Hibbett D.S."/>
            <person name="Martin F."/>
            <person name="Nordberg H.P."/>
            <person name="Cantor M.N."/>
            <person name="Hua S.X."/>
        </authorList>
    </citation>
    <scope>NUCLEOTIDE SEQUENCE [LARGE SCALE GENOMIC DNA]</scope>
    <source>
        <strain evidence="1 2">MUT 4182</strain>
    </source>
</reference>
<accession>A0A0C3LDW1</accession>